<evidence type="ECO:0000256" key="3">
    <source>
        <dbReference type="ARBA" id="ARBA00048132"/>
    </source>
</evidence>
<dbReference type="Pfam" id="PF07992">
    <property type="entry name" value="Pyr_redox_2"/>
    <property type="match status" value="1"/>
</dbReference>
<evidence type="ECO:0000259" key="5">
    <source>
        <dbReference type="Pfam" id="PF13649"/>
    </source>
</evidence>
<evidence type="ECO:0000256" key="2">
    <source>
        <dbReference type="ARBA" id="ARBA00023002"/>
    </source>
</evidence>
<organism evidence="6 7">
    <name type="scientific">Micromonospora polyrhachis</name>
    <dbReference type="NCBI Taxonomy" id="1282883"/>
    <lineage>
        <taxon>Bacteria</taxon>
        <taxon>Bacillati</taxon>
        <taxon>Actinomycetota</taxon>
        <taxon>Actinomycetes</taxon>
        <taxon>Micromonosporales</taxon>
        <taxon>Micromonosporaceae</taxon>
        <taxon>Micromonospora</taxon>
    </lineage>
</organism>
<dbReference type="PANTHER" id="PTHR48105">
    <property type="entry name" value="THIOREDOXIN REDUCTASE 1-RELATED-RELATED"/>
    <property type="match status" value="1"/>
</dbReference>
<feature type="domain" description="FAD/NAD(P)-binding" evidence="4">
    <location>
        <begin position="5"/>
        <end position="290"/>
    </location>
</feature>
<dbReference type="PRINTS" id="PR00368">
    <property type="entry name" value="FADPNR"/>
</dbReference>
<feature type="domain" description="Methyltransferase" evidence="5">
    <location>
        <begin position="359"/>
        <end position="454"/>
    </location>
</feature>
<evidence type="ECO:0000256" key="1">
    <source>
        <dbReference type="ARBA" id="ARBA00022630"/>
    </source>
</evidence>
<evidence type="ECO:0000313" key="6">
    <source>
        <dbReference type="EMBL" id="MBB4962409.1"/>
    </source>
</evidence>
<sequence>MDETYDVVVIGGGAAGLSGALALVRSLRPVLVVDAGEPRNASAGHMHNYLSREGTPPADLLAAGRDEVTRYGGQIEVGRAVTVSREAAGFLVTLADGREVRARRLLVTTGLVDELPDLPGLPERWGRDVLHCPYCHGWEARDQRIGILATGPLAEHQAQLWRQLSPHVVFLANAALAPGSEEAERLAARGITVVPGRVTGLEVADDALTGVRLETGEVVPLDAVVVAPRPMARSSVLESLGLRAVDVEMRGHVVGSQVSADPSGATTVPGVWVAGNVADVRAQVIVAAAAGLTAGAAINADLVAEETRDAVATYRHQVRTMFEEAGWEERYRTRSALWSGRPNPQLVAEAAGLPSGRALDVGCGEGADAIWLAERGWQVTAVDIATTALDRAAAHAAAVGEQVGKRIEWVHADLRDQPPAEGAYDLVSAQFMQLPGEVRQKLFARLAAAVSRGGTLLIVGHHPSDLRAGAHRMHFPDMMFTAEEVAAALDPAGWDVLIAETRPRPTWGEQGQETVVHDAVLVARRRA</sequence>
<accession>A0A7W7SWU9</accession>
<keyword evidence="6" id="KW-0489">Methyltransferase</keyword>
<dbReference type="GO" id="GO:0032259">
    <property type="term" value="P:methylation"/>
    <property type="evidence" value="ECO:0007669"/>
    <property type="project" value="UniProtKB-KW"/>
</dbReference>
<comment type="catalytic activity">
    <reaction evidence="3">
        <text>[thioredoxin]-dithiol + NADP(+) = [thioredoxin]-disulfide + NADPH + H(+)</text>
        <dbReference type="Rhea" id="RHEA:20345"/>
        <dbReference type="Rhea" id="RHEA-COMP:10698"/>
        <dbReference type="Rhea" id="RHEA-COMP:10700"/>
        <dbReference type="ChEBI" id="CHEBI:15378"/>
        <dbReference type="ChEBI" id="CHEBI:29950"/>
        <dbReference type="ChEBI" id="CHEBI:50058"/>
        <dbReference type="ChEBI" id="CHEBI:57783"/>
        <dbReference type="ChEBI" id="CHEBI:58349"/>
        <dbReference type="EC" id="1.8.1.9"/>
    </reaction>
</comment>
<dbReference type="InterPro" id="IPR050097">
    <property type="entry name" value="Ferredoxin-NADP_redctase_2"/>
</dbReference>
<keyword evidence="1" id="KW-0285">Flavoprotein</keyword>
<dbReference type="InterPro" id="IPR041698">
    <property type="entry name" value="Methyltransf_25"/>
</dbReference>
<dbReference type="InterPro" id="IPR029063">
    <property type="entry name" value="SAM-dependent_MTases_sf"/>
</dbReference>
<gene>
    <name evidence="6" type="ORF">FHR38_006142</name>
</gene>
<dbReference type="SUPFAM" id="SSF53335">
    <property type="entry name" value="S-adenosyl-L-methionine-dependent methyltransferases"/>
    <property type="match status" value="1"/>
</dbReference>
<evidence type="ECO:0000313" key="7">
    <source>
        <dbReference type="Proteomes" id="UP000578819"/>
    </source>
</evidence>
<dbReference type="Pfam" id="PF13649">
    <property type="entry name" value="Methyltransf_25"/>
    <property type="match status" value="1"/>
</dbReference>
<dbReference type="GO" id="GO:0008168">
    <property type="term" value="F:methyltransferase activity"/>
    <property type="evidence" value="ECO:0007669"/>
    <property type="project" value="UniProtKB-KW"/>
</dbReference>
<proteinExistence type="predicted"/>
<dbReference type="CDD" id="cd02440">
    <property type="entry name" value="AdoMet_MTases"/>
    <property type="match status" value="1"/>
</dbReference>
<dbReference type="InterPro" id="IPR023753">
    <property type="entry name" value="FAD/NAD-binding_dom"/>
</dbReference>
<dbReference type="Gene3D" id="3.50.50.60">
    <property type="entry name" value="FAD/NAD(P)-binding domain"/>
    <property type="match status" value="2"/>
</dbReference>
<protein>
    <submittedName>
        <fullName evidence="6">Thioredoxin reductase/predicted O-methyltransferase YrrM</fullName>
    </submittedName>
</protein>
<dbReference type="AlphaFoldDB" id="A0A7W7SWU9"/>
<dbReference type="Gene3D" id="3.40.50.150">
    <property type="entry name" value="Vaccinia Virus protein VP39"/>
    <property type="match status" value="1"/>
</dbReference>
<dbReference type="PRINTS" id="PR00469">
    <property type="entry name" value="PNDRDTASEII"/>
</dbReference>
<name>A0A7W7SWU9_9ACTN</name>
<dbReference type="InterPro" id="IPR036188">
    <property type="entry name" value="FAD/NAD-bd_sf"/>
</dbReference>
<keyword evidence="6" id="KW-0808">Transferase</keyword>
<dbReference type="SUPFAM" id="SSF51905">
    <property type="entry name" value="FAD/NAD(P)-binding domain"/>
    <property type="match status" value="1"/>
</dbReference>
<keyword evidence="2" id="KW-0560">Oxidoreductase</keyword>
<dbReference type="Proteomes" id="UP000578819">
    <property type="component" value="Unassembled WGS sequence"/>
</dbReference>
<dbReference type="EMBL" id="JACHJW010000001">
    <property type="protein sequence ID" value="MBB4962409.1"/>
    <property type="molecule type" value="Genomic_DNA"/>
</dbReference>
<dbReference type="GO" id="GO:0004791">
    <property type="term" value="F:thioredoxin-disulfide reductase (NADPH) activity"/>
    <property type="evidence" value="ECO:0007669"/>
    <property type="project" value="UniProtKB-EC"/>
</dbReference>
<keyword evidence="7" id="KW-1185">Reference proteome</keyword>
<evidence type="ECO:0000259" key="4">
    <source>
        <dbReference type="Pfam" id="PF07992"/>
    </source>
</evidence>
<dbReference type="RefSeq" id="WP_184538590.1">
    <property type="nucleotide sequence ID" value="NZ_JACHJW010000001.1"/>
</dbReference>
<reference evidence="6 7" key="1">
    <citation type="submission" date="2020-08" db="EMBL/GenBank/DDBJ databases">
        <title>Sequencing the genomes of 1000 actinobacteria strains.</title>
        <authorList>
            <person name="Klenk H.-P."/>
        </authorList>
    </citation>
    <scope>NUCLEOTIDE SEQUENCE [LARGE SCALE GENOMIC DNA]</scope>
    <source>
        <strain evidence="6 7">DSM 45886</strain>
    </source>
</reference>
<comment type="caution">
    <text evidence="6">The sequence shown here is derived from an EMBL/GenBank/DDBJ whole genome shotgun (WGS) entry which is preliminary data.</text>
</comment>